<dbReference type="InterPro" id="IPR049539">
    <property type="entry name" value="SPL"/>
</dbReference>
<evidence type="ECO:0000313" key="2">
    <source>
        <dbReference type="Proteomes" id="UP000232122"/>
    </source>
</evidence>
<dbReference type="GO" id="GO:0009116">
    <property type="term" value="P:nucleoside metabolic process"/>
    <property type="evidence" value="ECO:0007669"/>
    <property type="project" value="InterPro"/>
</dbReference>
<proteinExistence type="predicted"/>
<gene>
    <name evidence="1" type="ORF">CH379_000835</name>
</gene>
<organism evidence="1 2">
    <name type="scientific">Leptospira ellisii</name>
    <dbReference type="NCBI Taxonomy" id="2023197"/>
    <lineage>
        <taxon>Bacteria</taxon>
        <taxon>Pseudomonadati</taxon>
        <taxon>Spirochaetota</taxon>
        <taxon>Spirochaetia</taxon>
        <taxon>Leptospirales</taxon>
        <taxon>Leptospiraceae</taxon>
        <taxon>Leptospira</taxon>
    </lineage>
</organism>
<dbReference type="Gene3D" id="3.40.50.1580">
    <property type="entry name" value="Nucleoside phosphorylase domain"/>
    <property type="match status" value="1"/>
</dbReference>
<dbReference type="AlphaFoldDB" id="A0AAE4QJL9"/>
<sequence>MIFISAALFPEAKPLIETLGLKISRESNVFPVYRNETHILTVSGIGKVFSAASVAFLLTKYKEEISHSSWIFNFGICGAPEKKYRLGESYLIHKITEESSGKNFYPDVLFRSGLRESALITYDKPVFSDGTYELPNALVDMEASGFFQTSRKFFSSERIRIVKTVSDHFERMETTEGSNVMEKISETVTASLPEILSVLTIPNPDDEGPELSPEEIETLRFFTKSFRLSETETIRLKDWMLGYKIRTGLSPNRAAESLRTNPIVDPSCETVRTREEGKKGLNALRKFYQS</sequence>
<dbReference type="GO" id="GO:0003913">
    <property type="term" value="F:DNA photolyase activity"/>
    <property type="evidence" value="ECO:0007669"/>
    <property type="project" value="TreeGrafter"/>
</dbReference>
<dbReference type="SUPFAM" id="SSF53167">
    <property type="entry name" value="Purine and uridine phosphorylases"/>
    <property type="match status" value="1"/>
</dbReference>
<keyword evidence="2" id="KW-1185">Reference proteome</keyword>
<dbReference type="GO" id="GO:0042601">
    <property type="term" value="C:endospore-forming forespore"/>
    <property type="evidence" value="ECO:0007669"/>
    <property type="project" value="TreeGrafter"/>
</dbReference>
<accession>A0AAE4QJL9</accession>
<name>A0AAE4QJL9_9LEPT</name>
<dbReference type="RefSeq" id="WP_100746736.1">
    <property type="nucleotide sequence ID" value="NZ_NPEF02000001.1"/>
</dbReference>
<evidence type="ECO:0000313" key="1">
    <source>
        <dbReference type="EMBL" id="MDV6234175.1"/>
    </source>
</evidence>
<comment type="caution">
    <text evidence="1">The sequence shown here is derived from an EMBL/GenBank/DDBJ whole genome shotgun (WGS) entry which is preliminary data.</text>
</comment>
<dbReference type="InterPro" id="IPR035994">
    <property type="entry name" value="Nucleoside_phosphorylase_sf"/>
</dbReference>
<dbReference type="EMBL" id="NPEF02000001">
    <property type="protein sequence ID" value="MDV6234175.1"/>
    <property type="molecule type" value="Genomic_DNA"/>
</dbReference>
<dbReference type="GO" id="GO:1904047">
    <property type="term" value="F:S-adenosyl-L-methionine binding"/>
    <property type="evidence" value="ECO:0007669"/>
    <property type="project" value="TreeGrafter"/>
</dbReference>
<dbReference type="Proteomes" id="UP000232122">
    <property type="component" value="Unassembled WGS sequence"/>
</dbReference>
<protein>
    <submittedName>
        <fullName evidence="1">Phosphorylase</fullName>
    </submittedName>
</protein>
<dbReference type="PANTHER" id="PTHR37822">
    <property type="entry name" value="SPORE PHOTOPRODUCT LYASE-RELATED"/>
    <property type="match status" value="1"/>
</dbReference>
<dbReference type="PANTHER" id="PTHR37822:SF1">
    <property type="entry name" value="PHOSPHORYLASE"/>
    <property type="match status" value="1"/>
</dbReference>
<reference evidence="1 2" key="1">
    <citation type="journal article" date="2018" name="Microb. Genom.">
        <title>Deciphering the unexplored Leptospira diversity from soils uncovers genomic evolution to virulence.</title>
        <authorList>
            <person name="Thibeaux R."/>
            <person name="Iraola G."/>
            <person name="Ferres I."/>
            <person name="Bierque E."/>
            <person name="Girault D."/>
            <person name="Soupe-Gilbert M.E."/>
            <person name="Picardeau M."/>
            <person name="Goarant C."/>
        </authorList>
    </citation>
    <scope>NUCLEOTIDE SEQUENCE [LARGE SCALE GENOMIC DNA]</scope>
    <source>
        <strain evidence="1 2">ATI7-C-A5</strain>
    </source>
</reference>
<dbReference type="GO" id="GO:0051539">
    <property type="term" value="F:4 iron, 4 sulfur cluster binding"/>
    <property type="evidence" value="ECO:0007669"/>
    <property type="project" value="TreeGrafter"/>
</dbReference>